<name>A0A7W7PLM5_9ACTN</name>
<evidence type="ECO:0000313" key="2">
    <source>
        <dbReference type="Proteomes" id="UP000556084"/>
    </source>
</evidence>
<keyword evidence="2" id="KW-1185">Reference proteome</keyword>
<accession>A0A7W7PLM5</accession>
<reference evidence="1 2" key="1">
    <citation type="submission" date="2020-08" db="EMBL/GenBank/DDBJ databases">
        <title>Genomic Encyclopedia of Type Strains, Phase III (KMG-III): the genomes of soil and plant-associated and newly described type strains.</title>
        <authorList>
            <person name="Whitman W."/>
        </authorList>
    </citation>
    <scope>NUCLEOTIDE SEQUENCE [LARGE SCALE GENOMIC DNA]</scope>
    <source>
        <strain evidence="1 2">CECT 3266</strain>
    </source>
</reference>
<dbReference type="Proteomes" id="UP000556084">
    <property type="component" value="Unassembled WGS sequence"/>
</dbReference>
<organism evidence="1 2">
    <name type="scientific">Streptomyces olivoverticillatus</name>
    <dbReference type="NCBI Taxonomy" id="66427"/>
    <lineage>
        <taxon>Bacteria</taxon>
        <taxon>Bacillati</taxon>
        <taxon>Actinomycetota</taxon>
        <taxon>Actinomycetes</taxon>
        <taxon>Kitasatosporales</taxon>
        <taxon>Streptomycetaceae</taxon>
        <taxon>Streptomyces</taxon>
    </lineage>
</organism>
<protein>
    <recommendedName>
        <fullName evidence="3">Excreted virulence factor EspC (Type VII ESX diderm)</fullName>
    </recommendedName>
</protein>
<evidence type="ECO:0008006" key="3">
    <source>
        <dbReference type="Google" id="ProtNLM"/>
    </source>
</evidence>
<dbReference type="EMBL" id="JACHJH010000002">
    <property type="protein sequence ID" value="MBB4892985.1"/>
    <property type="molecule type" value="Genomic_DNA"/>
</dbReference>
<evidence type="ECO:0000313" key="1">
    <source>
        <dbReference type="EMBL" id="MBB4892985.1"/>
    </source>
</evidence>
<gene>
    <name evidence="1" type="ORF">FHS39_001996</name>
</gene>
<dbReference type="AlphaFoldDB" id="A0A7W7PLM5"/>
<proteinExistence type="predicted"/>
<sequence>MDLRVTAGDLESFARLVRRAADDTTEARAYVGKHGAIGFFDQGLFTRLIDLHGELEETVTQTLRRLQELLAASADEVVEAARYYRRTDLAEAAKMDAVYRGPR</sequence>
<comment type="caution">
    <text evidence="1">The sequence shown here is derived from an EMBL/GenBank/DDBJ whole genome shotgun (WGS) entry which is preliminary data.</text>
</comment>
<dbReference type="RefSeq" id="WP_184348446.1">
    <property type="nucleotide sequence ID" value="NZ_JACHJH010000002.1"/>
</dbReference>